<dbReference type="OMA" id="FPCHPAP"/>
<protein>
    <submittedName>
        <fullName evidence="6">RNA-binding region RNP-1 domain-containing protein</fullName>
    </submittedName>
</protein>
<proteinExistence type="predicted"/>
<evidence type="ECO:0000256" key="3">
    <source>
        <dbReference type="PROSITE-ProRule" id="PRU00176"/>
    </source>
</evidence>
<dbReference type="Gene3D" id="3.30.70.330">
    <property type="match status" value="3"/>
</dbReference>
<dbReference type="GO" id="GO:0010629">
    <property type="term" value="P:negative regulation of gene expression"/>
    <property type="evidence" value="ECO:0007669"/>
    <property type="project" value="UniProtKB-ARBA"/>
</dbReference>
<accession>D3B233</accession>
<dbReference type="FunCoup" id="D3B233">
    <property type="interactions" value="4"/>
</dbReference>
<feature type="domain" description="RRM" evidence="5">
    <location>
        <begin position="92"/>
        <end position="171"/>
    </location>
</feature>
<evidence type="ECO:0000256" key="1">
    <source>
        <dbReference type="ARBA" id="ARBA00022737"/>
    </source>
</evidence>
<dbReference type="FunFam" id="3.30.70.330:FF:000013">
    <property type="entry name" value="CUGBP Elav-like family member 1 isoform 2"/>
    <property type="match status" value="1"/>
</dbReference>
<dbReference type="Proteomes" id="UP000001396">
    <property type="component" value="Unassembled WGS sequence"/>
</dbReference>
<dbReference type="SMART" id="SM00360">
    <property type="entry name" value="RRM"/>
    <property type="match status" value="3"/>
</dbReference>
<sequence length="515" mass="55983">MSIKLFVGQIPKSFNEDNLKSMFADYEGSIQEISVIRNKQTNEPQGCAFVTLSSKDDAEKAIQTLHSSKKFPGVSNSLQVKYADSEQEKQSTKLFVGMLPRTYQEDDIKTLFADYGEVEDICLLRGNNNESKGCGFIRFQNRESCLSAISALNGINLPPSPNNLVVKFADTEKDKKKKQKMQQLQGGGNNNNNNMRSNQSSHNQSQQQQQHQMNVPKMNNQPMFMSPYNINPNIPNFNFMPNTPSPSLLGTPPMLGDGIYDLYSQSFDPMGGAGVGMMGMNGMGMNSMGGMMNMGMKPGVAGTAGANRNINNNGMGGFQPSYNNGRGQNNNGGGIMNNMYGGGGAGMSGSPGSASGSSGGRMRGKQQQQSGPAGSNLFVYNIPNYYNDSDMFNLFSPYGHVVSSKVYTDKSTGLSKGFGFVSYDNSIAANSAIANLNGTTMNVNRGRLVSSHLSSSSSQETNHCIKLISILYIYSIVVSQPVNIISSYKDLMLLFLEFKQTKSKERKQIALLLVC</sequence>
<feature type="domain" description="RRM" evidence="5">
    <location>
        <begin position="3"/>
        <end position="85"/>
    </location>
</feature>
<dbReference type="InterPro" id="IPR012677">
    <property type="entry name" value="Nucleotide-bd_a/b_plait_sf"/>
</dbReference>
<dbReference type="InParanoid" id="D3B233"/>
<evidence type="ECO:0000256" key="2">
    <source>
        <dbReference type="ARBA" id="ARBA00022884"/>
    </source>
</evidence>
<dbReference type="AlphaFoldDB" id="D3B233"/>
<dbReference type="RefSeq" id="XP_020437466.1">
    <property type="nucleotide sequence ID" value="XM_020573349.1"/>
</dbReference>
<dbReference type="InterPro" id="IPR000504">
    <property type="entry name" value="RRM_dom"/>
</dbReference>
<dbReference type="Pfam" id="PF00076">
    <property type="entry name" value="RRM_1"/>
    <property type="match status" value="3"/>
</dbReference>
<dbReference type="SUPFAM" id="SSF54928">
    <property type="entry name" value="RNA-binding domain, RBD"/>
    <property type="match status" value="2"/>
</dbReference>
<evidence type="ECO:0000313" key="6">
    <source>
        <dbReference type="EMBL" id="EFA85357.1"/>
    </source>
</evidence>
<organism evidence="6 7">
    <name type="scientific">Heterostelium pallidum (strain ATCC 26659 / Pp 5 / PN500)</name>
    <name type="common">Cellular slime mold</name>
    <name type="synonym">Polysphondylium pallidum</name>
    <dbReference type="NCBI Taxonomy" id="670386"/>
    <lineage>
        <taxon>Eukaryota</taxon>
        <taxon>Amoebozoa</taxon>
        <taxon>Evosea</taxon>
        <taxon>Eumycetozoa</taxon>
        <taxon>Dictyostelia</taxon>
        <taxon>Acytosteliales</taxon>
        <taxon>Acytosteliaceae</taxon>
        <taxon>Heterostelium</taxon>
    </lineage>
</organism>
<keyword evidence="1" id="KW-0677">Repeat</keyword>
<name>D3B233_HETP5</name>
<reference evidence="6 7" key="1">
    <citation type="journal article" date="2011" name="Genome Res.">
        <title>Phylogeny-wide analysis of social amoeba genomes highlights ancient origins for complex intercellular communication.</title>
        <authorList>
            <person name="Heidel A.J."/>
            <person name="Lawal H.M."/>
            <person name="Felder M."/>
            <person name="Schilde C."/>
            <person name="Helps N.R."/>
            <person name="Tunggal B."/>
            <person name="Rivero F."/>
            <person name="John U."/>
            <person name="Schleicher M."/>
            <person name="Eichinger L."/>
            <person name="Platzer M."/>
            <person name="Noegel A.A."/>
            <person name="Schaap P."/>
            <person name="Gloeckner G."/>
        </authorList>
    </citation>
    <scope>NUCLEOTIDE SEQUENCE [LARGE SCALE GENOMIC DNA]</scope>
    <source>
        <strain evidence="7">ATCC 26659 / Pp 5 / PN500</strain>
    </source>
</reference>
<dbReference type="GO" id="GO:0009967">
    <property type="term" value="P:positive regulation of signal transduction"/>
    <property type="evidence" value="ECO:0007669"/>
    <property type="project" value="UniProtKB-ARBA"/>
</dbReference>
<evidence type="ECO:0000259" key="5">
    <source>
        <dbReference type="PROSITE" id="PS50102"/>
    </source>
</evidence>
<feature type="domain" description="RRM" evidence="5">
    <location>
        <begin position="375"/>
        <end position="456"/>
    </location>
</feature>
<dbReference type="FunFam" id="3.30.70.330:FF:000383">
    <property type="entry name" value="Sex lethal, isoform D"/>
    <property type="match status" value="1"/>
</dbReference>
<evidence type="ECO:0000313" key="7">
    <source>
        <dbReference type="Proteomes" id="UP000001396"/>
    </source>
</evidence>
<gene>
    <name evidence="6" type="ORF">PPL_02360</name>
</gene>
<keyword evidence="7" id="KW-1185">Reference proteome</keyword>
<dbReference type="GeneID" id="31357885"/>
<comment type="caution">
    <text evidence="6">The sequence shown here is derived from an EMBL/GenBank/DDBJ whole genome shotgun (WGS) entry which is preliminary data.</text>
</comment>
<keyword evidence="2 3" id="KW-0694">RNA-binding</keyword>
<dbReference type="GO" id="GO:0005737">
    <property type="term" value="C:cytoplasm"/>
    <property type="evidence" value="ECO:0007669"/>
    <property type="project" value="UniProtKB-ARBA"/>
</dbReference>
<dbReference type="CDD" id="cd12362">
    <property type="entry name" value="RRM3_CELF1-6"/>
    <property type="match status" value="1"/>
</dbReference>
<feature type="region of interest" description="Disordered" evidence="4">
    <location>
        <begin position="172"/>
        <end position="223"/>
    </location>
</feature>
<dbReference type="STRING" id="670386.D3B233"/>
<feature type="compositionally biased region" description="Low complexity" evidence="4">
    <location>
        <begin position="190"/>
        <end position="214"/>
    </location>
</feature>
<evidence type="ECO:0000256" key="4">
    <source>
        <dbReference type="SAM" id="MobiDB-lite"/>
    </source>
</evidence>
<dbReference type="PROSITE" id="PS50102">
    <property type="entry name" value="RRM"/>
    <property type="match status" value="3"/>
</dbReference>
<dbReference type="EMBL" id="ADBJ01000008">
    <property type="protein sequence ID" value="EFA85357.1"/>
    <property type="molecule type" value="Genomic_DNA"/>
</dbReference>
<dbReference type="GO" id="GO:0003729">
    <property type="term" value="F:mRNA binding"/>
    <property type="evidence" value="ECO:0007669"/>
    <property type="project" value="UniProtKB-ARBA"/>
</dbReference>
<dbReference type="PANTHER" id="PTHR24012">
    <property type="entry name" value="RNA BINDING PROTEIN"/>
    <property type="match status" value="1"/>
</dbReference>
<feature type="region of interest" description="Disordered" evidence="4">
    <location>
        <begin position="346"/>
        <end position="374"/>
    </location>
</feature>
<dbReference type="InterPro" id="IPR035979">
    <property type="entry name" value="RBD_domain_sf"/>
</dbReference>